<protein>
    <submittedName>
        <fullName evidence="2">Uncharacterized protein</fullName>
    </submittedName>
</protein>
<feature type="compositionally biased region" description="Polar residues" evidence="1">
    <location>
        <begin position="470"/>
        <end position="480"/>
    </location>
</feature>
<accession>A0A8E0RTM7</accession>
<gene>
    <name evidence="2" type="ORF">FBUS_06887</name>
</gene>
<dbReference type="OrthoDB" id="6287022at2759"/>
<feature type="region of interest" description="Disordered" evidence="1">
    <location>
        <begin position="537"/>
        <end position="558"/>
    </location>
</feature>
<feature type="compositionally biased region" description="Low complexity" evidence="1">
    <location>
        <begin position="549"/>
        <end position="558"/>
    </location>
</feature>
<evidence type="ECO:0000313" key="2">
    <source>
        <dbReference type="EMBL" id="KAA0190528.1"/>
    </source>
</evidence>
<evidence type="ECO:0000256" key="1">
    <source>
        <dbReference type="SAM" id="MobiDB-lite"/>
    </source>
</evidence>
<keyword evidence="3" id="KW-1185">Reference proteome</keyword>
<dbReference type="Proteomes" id="UP000728185">
    <property type="component" value="Unassembled WGS sequence"/>
</dbReference>
<feature type="non-terminal residue" evidence="2">
    <location>
        <position position="1"/>
    </location>
</feature>
<name>A0A8E0RTM7_9TREM</name>
<feature type="compositionally biased region" description="Polar residues" evidence="1">
    <location>
        <begin position="443"/>
        <end position="463"/>
    </location>
</feature>
<sequence length="635" mass="67907">ALLLNNRLSSAPPYETISPCKNTPRTPTNPDLHLTNPISDDHQSESDGLYASVGHSATGCSTLRKDSSLIAPDNLTVIRSTADPVQSGSDSAQGPYYSSVVSVGSPTEYGEIEDVVPPRTQDMETNASTNRTCRFDVYARVKPRSERHLNQTLDYPNANIPVPVRVASPGEATCTLGPVVRSVTAVSVEPPIPERGYGQKEIEIVNQNRLLISGSTVSGQSEHADTTRSVGPPDANVPLIRRLLNAIQLTNARHYHDPDLIGNGSPSTGGGYRKITVRESLASLRARNALPIVDALPTTSTGVYYERVYGVTGESNSSATYEVVPGPRGCVGGLTEFQSSTRGANGTQEIVESQSKRFSDVYSEIPCACVVFGHRNPFGFLFYNLVLLNHDSLDTILFPFCKSLQFQYTTCYALPFSSPPGTSSPNTALVGGEISSDMELPVASSTLNRSVEPSTSAMNTGTSDLDHRSVSLTPDKVNNTSDEDAVLMPVSRNPPHTVHQSAASLNETNPVASSVLLTSHSFCHGLMPPLMERSVEDASLVGPSHRTTSSLSSSALSSPLNDTELISSLDSDRLFPSPTPNSFAPSTCSGSCFSRPVFLNAPSTHAGPVDWVPVDQAYKHTTCRSDTVTYDEVAS</sequence>
<reference evidence="2" key="1">
    <citation type="submission" date="2019-05" db="EMBL/GenBank/DDBJ databases">
        <title>Annotation for the trematode Fasciolopsis buski.</title>
        <authorList>
            <person name="Choi Y.-J."/>
        </authorList>
    </citation>
    <scope>NUCLEOTIDE SEQUENCE</scope>
    <source>
        <strain evidence="2">HT</strain>
        <tissue evidence="2">Whole worm</tissue>
    </source>
</reference>
<evidence type="ECO:0000313" key="3">
    <source>
        <dbReference type="Proteomes" id="UP000728185"/>
    </source>
</evidence>
<feature type="region of interest" description="Disordered" evidence="1">
    <location>
        <begin position="442"/>
        <end position="481"/>
    </location>
</feature>
<dbReference type="AlphaFoldDB" id="A0A8E0RTM7"/>
<comment type="caution">
    <text evidence="2">The sequence shown here is derived from an EMBL/GenBank/DDBJ whole genome shotgun (WGS) entry which is preliminary data.</text>
</comment>
<organism evidence="2 3">
    <name type="scientific">Fasciolopsis buskii</name>
    <dbReference type="NCBI Taxonomy" id="27845"/>
    <lineage>
        <taxon>Eukaryota</taxon>
        <taxon>Metazoa</taxon>
        <taxon>Spiralia</taxon>
        <taxon>Lophotrochozoa</taxon>
        <taxon>Platyhelminthes</taxon>
        <taxon>Trematoda</taxon>
        <taxon>Digenea</taxon>
        <taxon>Plagiorchiida</taxon>
        <taxon>Echinostomata</taxon>
        <taxon>Echinostomatoidea</taxon>
        <taxon>Fasciolidae</taxon>
        <taxon>Fasciolopsis</taxon>
    </lineage>
</organism>
<dbReference type="EMBL" id="LUCM01006975">
    <property type="protein sequence ID" value="KAA0190528.1"/>
    <property type="molecule type" value="Genomic_DNA"/>
</dbReference>
<proteinExistence type="predicted"/>
<feature type="region of interest" description="Disordered" evidence="1">
    <location>
        <begin position="216"/>
        <end position="235"/>
    </location>
</feature>